<accession>A0ABP0NJ80</accession>
<dbReference type="InterPro" id="IPR029063">
    <property type="entry name" value="SAM-dependent_MTases_sf"/>
</dbReference>
<dbReference type="InterPro" id="IPR001525">
    <property type="entry name" value="C5_MeTfrase"/>
</dbReference>
<evidence type="ECO:0000313" key="5">
    <source>
        <dbReference type="Proteomes" id="UP001642464"/>
    </source>
</evidence>
<keyword evidence="2" id="KW-0808">Transferase</keyword>
<evidence type="ECO:0000256" key="1">
    <source>
        <dbReference type="ARBA" id="ARBA00022603"/>
    </source>
</evidence>
<evidence type="ECO:0000313" key="4">
    <source>
        <dbReference type="EMBL" id="CAK9063187.1"/>
    </source>
</evidence>
<sequence length="454" mass="49505">MFSEGKKWAPGLRGCEREGGQSLAGSLLAVATHAQCIEAMPVARAVDTLSASEDDLEVAEHHKRPAAKKLAMKANVRVSQRTPKAKAGLKKRSCLSMKTKTKLQKLRLLGHHGFLPSKISLQVAKGLPHCGLVSKGAQTVVPYKVVFAQANPLSWKCVQRNRKGVIKKDLKAKLFTGTKVFKTWASIRCFSATTSAAKSSVSERGITDQANRIKYGTQYQQACHMAGVCLGRHLTPATAEWFSGLPSGWTSSAVGAVNVLDFRRQFPYAATTEGKLPIVSLFSGICGLELGVSRWMYATDLVECDQDCTTVLRQRMAEGLLHKAVIHPDVCKFSAKETGACGVTAGFPCQGVSSAGLQNGLGDERTKLIEEVWRVFDTLPRQLFLLLENVGALLSKEKQCRALLHYILKDAVIPCSKTDSVYTHVQRQDNSAVGPDEPKRLPSGVWMFIGPQRD</sequence>
<feature type="compositionally biased region" description="Basic residues" evidence="3">
    <location>
        <begin position="61"/>
        <end position="71"/>
    </location>
</feature>
<dbReference type="SUPFAM" id="SSF53335">
    <property type="entry name" value="S-adenosyl-L-methionine-dependent methyltransferases"/>
    <property type="match status" value="1"/>
</dbReference>
<dbReference type="EMBL" id="CAXAMM010028646">
    <property type="protein sequence ID" value="CAK9063187.1"/>
    <property type="molecule type" value="Genomic_DNA"/>
</dbReference>
<organism evidence="4 5">
    <name type="scientific">Durusdinium trenchii</name>
    <dbReference type="NCBI Taxonomy" id="1381693"/>
    <lineage>
        <taxon>Eukaryota</taxon>
        <taxon>Sar</taxon>
        <taxon>Alveolata</taxon>
        <taxon>Dinophyceae</taxon>
        <taxon>Suessiales</taxon>
        <taxon>Symbiodiniaceae</taxon>
        <taxon>Durusdinium</taxon>
    </lineage>
</organism>
<feature type="region of interest" description="Disordered" evidence="3">
    <location>
        <begin position="58"/>
        <end position="83"/>
    </location>
</feature>
<reference evidence="4 5" key="1">
    <citation type="submission" date="2024-02" db="EMBL/GenBank/DDBJ databases">
        <authorList>
            <person name="Chen Y."/>
            <person name="Shah S."/>
            <person name="Dougan E. K."/>
            <person name="Thang M."/>
            <person name="Chan C."/>
        </authorList>
    </citation>
    <scope>NUCLEOTIDE SEQUENCE [LARGE SCALE GENOMIC DNA]</scope>
</reference>
<name>A0ABP0NJ80_9DINO</name>
<evidence type="ECO:0000256" key="2">
    <source>
        <dbReference type="ARBA" id="ARBA00022679"/>
    </source>
</evidence>
<keyword evidence="1" id="KW-0489">Methyltransferase</keyword>
<protein>
    <recommendedName>
        <fullName evidence="6">DNA (cytosine-5-)-methyltransferase</fullName>
    </recommendedName>
</protein>
<proteinExistence type="predicted"/>
<dbReference type="Gene3D" id="3.40.50.150">
    <property type="entry name" value="Vaccinia Virus protein VP39"/>
    <property type="match status" value="1"/>
</dbReference>
<evidence type="ECO:0008006" key="6">
    <source>
        <dbReference type="Google" id="ProtNLM"/>
    </source>
</evidence>
<evidence type="ECO:0000256" key="3">
    <source>
        <dbReference type="SAM" id="MobiDB-lite"/>
    </source>
</evidence>
<comment type="caution">
    <text evidence="4">The sequence shown here is derived from an EMBL/GenBank/DDBJ whole genome shotgun (WGS) entry which is preliminary data.</text>
</comment>
<gene>
    <name evidence="4" type="ORF">SCF082_LOCUS32763</name>
</gene>
<dbReference type="Proteomes" id="UP001642464">
    <property type="component" value="Unassembled WGS sequence"/>
</dbReference>
<keyword evidence="5" id="KW-1185">Reference proteome</keyword>
<dbReference type="Pfam" id="PF00145">
    <property type="entry name" value="DNA_methylase"/>
    <property type="match status" value="1"/>
</dbReference>